<accession>A0A8T0EU09</accession>
<gene>
    <name evidence="10" type="ORF">HNY73_014363</name>
</gene>
<dbReference type="PANTHER" id="PTHR46627">
    <property type="entry name" value="AMINOPEPTIDASE O"/>
    <property type="match status" value="1"/>
</dbReference>
<evidence type="ECO:0000256" key="5">
    <source>
        <dbReference type="ARBA" id="ARBA00022723"/>
    </source>
</evidence>
<keyword evidence="11" id="KW-1185">Reference proteome</keyword>
<dbReference type="Pfam" id="PF09127">
    <property type="entry name" value="Leuk-A4-hydro_C"/>
    <property type="match status" value="1"/>
</dbReference>
<comment type="similarity">
    <text evidence="3">Belongs to the peptidase M1 family.</text>
</comment>
<dbReference type="PRINTS" id="PR00756">
    <property type="entry name" value="ALADIPTASE"/>
</dbReference>
<keyword evidence="6" id="KW-0378">Hydrolase</keyword>
<dbReference type="EMBL" id="JABXBU010002072">
    <property type="protein sequence ID" value="KAF8777509.1"/>
    <property type="molecule type" value="Genomic_DNA"/>
</dbReference>
<sequence>MSESLLQEDLPLMSNVDEILVRHYNFDFQCHFKTKTFMCFAVLFLEPVVNKFDPPSNELGCPSEYHLKEVDQTDRGFVLILDCHKILVKKVIELQFSPEQFMPFKFRASSLTNGEHLFFEVTEWSLKIWKNNKTCKYCFPKIIQISYETIPSCPSVMWVKDQNDKPSVFTYGAFINNRALFPCQEPPVAMATWEAVISIADSMVALMSGDEEPEVIHDEGLVHFYYSTKKVLPLSTLCLAIGMWQEYLVPLENKNGPKCRIFACSKVLDKAIQEFSHYILQCLSVSHELLGPYPFPRIDFLIVPSSFSSLGMASPNLVFLSQSLLVGDKSLCSRISHEVSHGWFGLSIGALDWTEEWLSEGFATFVEDILHSKTTKMSPEDSEKYMELKAMIRRKALLDEIENTQDDLQILRPSHGEDSKHVVDGVNATVLKNGQNPIKGFIQVHYIKGCFLLKYLSNLIGVQSFMEFLKMYTIKYEGQLVTCKEFLTFFLNSFPSLSQSFSVENIYENWLHNSGVTSEIENLKPSPENNLFTEILEETEKWQKFNTLSKKKRNKRRKLSLDHFSILFPDQIILLLENLLAEEELTNYTLSCLDQVFHFNKCNAEIQHRWLELVVKYKYKCQYNFLRDFLINHMAMGVYLYGELIYSGDKIQKEIAKECFSCCKDEMEPNFRSTIKNMFLQSVSD</sequence>
<dbReference type="Gene3D" id="2.60.40.1730">
    <property type="entry name" value="tricorn interacting facor f3 domain"/>
    <property type="match status" value="1"/>
</dbReference>
<dbReference type="GO" id="GO:0006508">
    <property type="term" value="P:proteolysis"/>
    <property type="evidence" value="ECO:0007669"/>
    <property type="project" value="UniProtKB-KW"/>
</dbReference>
<name>A0A8T0EU09_ARGBR</name>
<dbReference type="FunFam" id="3.30.2010.30:FF:000001">
    <property type="entry name" value="Leukotriene A(4) hydrolase"/>
    <property type="match status" value="1"/>
</dbReference>
<dbReference type="InterPro" id="IPR014782">
    <property type="entry name" value="Peptidase_M1_dom"/>
</dbReference>
<dbReference type="Gene3D" id="3.30.2010.30">
    <property type="match status" value="1"/>
</dbReference>
<keyword evidence="4" id="KW-0645">Protease</keyword>
<proteinExistence type="inferred from homology"/>
<dbReference type="GO" id="GO:0005886">
    <property type="term" value="C:plasma membrane"/>
    <property type="evidence" value="ECO:0007669"/>
    <property type="project" value="UniProtKB-SubCell"/>
</dbReference>
<comment type="caution">
    <text evidence="10">The sequence shown here is derived from an EMBL/GenBank/DDBJ whole genome shotgun (WGS) entry which is preliminary data.</text>
</comment>
<evidence type="ECO:0000256" key="8">
    <source>
        <dbReference type="ARBA" id="ARBA00023049"/>
    </source>
</evidence>
<evidence type="ECO:0000256" key="2">
    <source>
        <dbReference type="ARBA" id="ARBA00004609"/>
    </source>
</evidence>
<dbReference type="GO" id="GO:0005730">
    <property type="term" value="C:nucleolus"/>
    <property type="evidence" value="ECO:0007669"/>
    <property type="project" value="InterPro"/>
</dbReference>
<evidence type="ECO:0000256" key="7">
    <source>
        <dbReference type="ARBA" id="ARBA00022833"/>
    </source>
</evidence>
<reference evidence="10" key="2">
    <citation type="submission" date="2020-06" db="EMBL/GenBank/DDBJ databases">
        <authorList>
            <person name="Sheffer M."/>
        </authorList>
    </citation>
    <scope>NUCLEOTIDE SEQUENCE</scope>
</reference>
<evidence type="ECO:0000256" key="4">
    <source>
        <dbReference type="ARBA" id="ARBA00022670"/>
    </source>
</evidence>
<dbReference type="InterPro" id="IPR015211">
    <property type="entry name" value="Peptidase_M1_C"/>
</dbReference>
<evidence type="ECO:0000256" key="1">
    <source>
        <dbReference type="ARBA" id="ARBA00001947"/>
    </source>
</evidence>
<dbReference type="GO" id="GO:0008270">
    <property type="term" value="F:zinc ion binding"/>
    <property type="evidence" value="ECO:0007669"/>
    <property type="project" value="InterPro"/>
</dbReference>
<dbReference type="SMART" id="SM01263">
    <property type="entry name" value="Leuk-A4-hydro_C"/>
    <property type="match status" value="1"/>
</dbReference>
<dbReference type="AlphaFoldDB" id="A0A8T0EU09"/>
<keyword evidence="5" id="KW-0479">Metal-binding</keyword>
<dbReference type="InterPro" id="IPR038502">
    <property type="entry name" value="M1_LTA-4_hydro/amino_C_sf"/>
</dbReference>
<evidence type="ECO:0000313" key="10">
    <source>
        <dbReference type="EMBL" id="KAF8777509.1"/>
    </source>
</evidence>
<dbReference type="InterPro" id="IPR016024">
    <property type="entry name" value="ARM-type_fold"/>
</dbReference>
<dbReference type="InterPro" id="IPR027268">
    <property type="entry name" value="Peptidase_M4/M1_CTD_sf"/>
</dbReference>
<dbReference type="GO" id="GO:0070006">
    <property type="term" value="F:metalloaminopeptidase activity"/>
    <property type="evidence" value="ECO:0007669"/>
    <property type="project" value="InterPro"/>
</dbReference>
<evidence type="ECO:0000256" key="6">
    <source>
        <dbReference type="ARBA" id="ARBA00022801"/>
    </source>
</evidence>
<dbReference type="Gene3D" id="1.10.390.10">
    <property type="entry name" value="Neutral Protease Domain 2"/>
    <property type="match status" value="1"/>
</dbReference>
<keyword evidence="10" id="KW-0031">Aminopeptidase</keyword>
<dbReference type="SUPFAM" id="SSF48371">
    <property type="entry name" value="ARM repeat"/>
    <property type="match status" value="1"/>
</dbReference>
<dbReference type="Proteomes" id="UP000807504">
    <property type="component" value="Unassembled WGS sequence"/>
</dbReference>
<dbReference type="InterPro" id="IPR042097">
    <property type="entry name" value="Aminopeptidase_N-like_N_sf"/>
</dbReference>
<dbReference type="InterPro" id="IPR001930">
    <property type="entry name" value="Peptidase_M1"/>
</dbReference>
<evidence type="ECO:0000259" key="9">
    <source>
        <dbReference type="SMART" id="SM01263"/>
    </source>
</evidence>
<dbReference type="Gene3D" id="1.25.40.320">
    <property type="entry name" value="Peptidase M1, leukotriene A4 hydrolase/aminopeptidase C-terminal domain"/>
    <property type="match status" value="1"/>
</dbReference>
<reference evidence="10" key="1">
    <citation type="journal article" date="2020" name="bioRxiv">
        <title>Chromosome-level reference genome of the European wasp spider Argiope bruennichi: a resource for studies on range expansion and evolutionary adaptation.</title>
        <authorList>
            <person name="Sheffer M.M."/>
            <person name="Hoppe A."/>
            <person name="Krehenwinkel H."/>
            <person name="Uhl G."/>
            <person name="Kuss A.W."/>
            <person name="Jensen L."/>
            <person name="Jensen C."/>
            <person name="Gillespie R.G."/>
            <person name="Hoff K.J."/>
            <person name="Prost S."/>
        </authorList>
    </citation>
    <scope>NUCLEOTIDE SEQUENCE</scope>
</reference>
<dbReference type="SUPFAM" id="SSF63737">
    <property type="entry name" value="Leukotriene A4 hydrolase N-terminal domain"/>
    <property type="match status" value="1"/>
</dbReference>
<dbReference type="SUPFAM" id="SSF55486">
    <property type="entry name" value="Metalloproteases ('zincins'), catalytic domain"/>
    <property type="match status" value="1"/>
</dbReference>
<organism evidence="10 11">
    <name type="scientific">Argiope bruennichi</name>
    <name type="common">Wasp spider</name>
    <name type="synonym">Aranea bruennichi</name>
    <dbReference type="NCBI Taxonomy" id="94029"/>
    <lineage>
        <taxon>Eukaryota</taxon>
        <taxon>Metazoa</taxon>
        <taxon>Ecdysozoa</taxon>
        <taxon>Arthropoda</taxon>
        <taxon>Chelicerata</taxon>
        <taxon>Arachnida</taxon>
        <taxon>Araneae</taxon>
        <taxon>Araneomorphae</taxon>
        <taxon>Entelegynae</taxon>
        <taxon>Araneoidea</taxon>
        <taxon>Araneidae</taxon>
        <taxon>Argiope</taxon>
    </lineage>
</organism>
<keyword evidence="7" id="KW-0862">Zinc</keyword>
<dbReference type="PANTHER" id="PTHR46627:SF1">
    <property type="entry name" value="AMINOPEPTIDASE O"/>
    <property type="match status" value="1"/>
</dbReference>
<comment type="cofactor">
    <cofactor evidence="1">
        <name>Zn(2+)</name>
        <dbReference type="ChEBI" id="CHEBI:29105"/>
    </cofactor>
</comment>
<dbReference type="InterPro" id="IPR033577">
    <property type="entry name" value="AOPep"/>
</dbReference>
<feature type="domain" description="Peptidase M1 leukotriene A4 hydrolase/aminopeptidase C-terminal" evidence="9">
    <location>
        <begin position="530"/>
        <end position="679"/>
    </location>
</feature>
<protein>
    <submittedName>
        <fullName evidence="10">Aminopeptidase O like protein</fullName>
    </submittedName>
</protein>
<evidence type="ECO:0000313" key="11">
    <source>
        <dbReference type="Proteomes" id="UP000807504"/>
    </source>
</evidence>
<comment type="subcellular location">
    <subcellularLocation>
        <location evidence="2">Cell membrane</location>
        <topology evidence="2">Lipid-anchor</topology>
        <topology evidence="2">GPI-anchor</topology>
    </subcellularLocation>
</comment>
<dbReference type="Pfam" id="PF01433">
    <property type="entry name" value="Peptidase_M1"/>
    <property type="match status" value="1"/>
</dbReference>
<evidence type="ECO:0000256" key="3">
    <source>
        <dbReference type="ARBA" id="ARBA00010136"/>
    </source>
</evidence>
<keyword evidence="8" id="KW-0482">Metalloprotease</keyword>